<dbReference type="InterPro" id="IPR000990">
    <property type="entry name" value="Innexin"/>
</dbReference>
<evidence type="ECO:0000256" key="8">
    <source>
        <dbReference type="ARBA" id="ARBA00022771"/>
    </source>
</evidence>
<evidence type="ECO:0000256" key="16">
    <source>
        <dbReference type="ARBA" id="ARBA00023163"/>
    </source>
</evidence>
<evidence type="ECO:0000256" key="5">
    <source>
        <dbReference type="ARBA" id="ARBA00022692"/>
    </source>
</evidence>
<dbReference type="FunFam" id="3.30.450.20:FF:000047">
    <property type="entry name" value="SIM bHLH transcription factor 2"/>
    <property type="match status" value="1"/>
</dbReference>
<dbReference type="GO" id="GO:0034220">
    <property type="term" value="P:monoatomic ion transmembrane transport"/>
    <property type="evidence" value="ECO:0007669"/>
    <property type="project" value="UniProtKB-KW"/>
</dbReference>
<dbReference type="InterPro" id="IPR013655">
    <property type="entry name" value="PAS_fold_3"/>
</dbReference>
<feature type="compositionally biased region" description="Low complexity" evidence="21">
    <location>
        <begin position="384"/>
        <end position="395"/>
    </location>
</feature>
<evidence type="ECO:0000256" key="1">
    <source>
        <dbReference type="ARBA" id="ARBA00004123"/>
    </source>
</evidence>
<keyword evidence="13 20" id="KW-0406">Ion transport</keyword>
<proteinExistence type="inferred from homology"/>
<keyword evidence="12 19" id="KW-0440">LIM domain</keyword>
<accession>A0A1I8HS88</accession>
<dbReference type="Gene3D" id="2.10.110.10">
    <property type="entry name" value="Cysteine Rich Protein"/>
    <property type="match status" value="4"/>
</dbReference>
<keyword evidence="10 20" id="KW-1133">Transmembrane helix</keyword>
<keyword evidence="17" id="KW-0539">Nucleus</keyword>
<evidence type="ECO:0000256" key="21">
    <source>
        <dbReference type="SAM" id="MobiDB-lite"/>
    </source>
</evidence>
<evidence type="ECO:0000256" key="15">
    <source>
        <dbReference type="ARBA" id="ARBA00023136"/>
    </source>
</evidence>
<comment type="similarity">
    <text evidence="20">Belongs to the pannexin family.</text>
</comment>
<feature type="transmembrane region" description="Helical" evidence="20">
    <location>
        <begin position="1183"/>
        <end position="1204"/>
    </location>
</feature>
<dbReference type="PROSITE" id="PS50112">
    <property type="entry name" value="PAS"/>
    <property type="match status" value="2"/>
</dbReference>
<dbReference type="GO" id="GO:0005634">
    <property type="term" value="C:nucleus"/>
    <property type="evidence" value="ECO:0007669"/>
    <property type="project" value="UniProtKB-SubCell"/>
</dbReference>
<reference evidence="25" key="1">
    <citation type="submission" date="2016-11" db="UniProtKB">
        <authorList>
            <consortium name="WormBaseParasite"/>
        </authorList>
    </citation>
    <scope>IDENTIFICATION</scope>
</reference>
<evidence type="ECO:0000256" key="4">
    <source>
        <dbReference type="ARBA" id="ARBA00022475"/>
    </source>
</evidence>
<evidence type="ECO:0000256" key="20">
    <source>
        <dbReference type="RuleBase" id="RU010713"/>
    </source>
</evidence>
<evidence type="ECO:0000256" key="17">
    <source>
        <dbReference type="ARBA" id="ARBA00023242"/>
    </source>
</evidence>
<dbReference type="Pfam" id="PF00876">
    <property type="entry name" value="Innexin"/>
    <property type="match status" value="1"/>
</dbReference>
<keyword evidence="18 20" id="KW-0407">Ion channel</keyword>
<feature type="compositionally biased region" description="Low complexity" evidence="21">
    <location>
        <begin position="297"/>
        <end position="308"/>
    </location>
</feature>
<keyword evidence="11" id="KW-0805">Transcription regulation</keyword>
<evidence type="ECO:0000256" key="19">
    <source>
        <dbReference type="PROSITE-ProRule" id="PRU00125"/>
    </source>
</evidence>
<evidence type="ECO:0000256" key="9">
    <source>
        <dbReference type="ARBA" id="ARBA00022833"/>
    </source>
</evidence>
<dbReference type="GO" id="GO:0000981">
    <property type="term" value="F:DNA-binding transcription factor activity, RNA polymerase II-specific"/>
    <property type="evidence" value="ECO:0007669"/>
    <property type="project" value="TreeGrafter"/>
</dbReference>
<evidence type="ECO:0000256" key="14">
    <source>
        <dbReference type="ARBA" id="ARBA00023125"/>
    </source>
</evidence>
<dbReference type="Proteomes" id="UP000095280">
    <property type="component" value="Unplaced"/>
</dbReference>
<dbReference type="Pfam" id="PF00412">
    <property type="entry name" value="LIM"/>
    <property type="match status" value="4"/>
</dbReference>
<dbReference type="WBParaSite" id="maker-uti_cns_0007695-snap-gene-0.2-mRNA-1">
    <property type="protein sequence ID" value="maker-uti_cns_0007695-snap-gene-0.2-mRNA-1"/>
    <property type="gene ID" value="maker-uti_cns_0007695-snap-gene-0.2"/>
</dbReference>
<dbReference type="Pfam" id="PF00989">
    <property type="entry name" value="PAS"/>
    <property type="match status" value="1"/>
</dbReference>
<comment type="subcellular location">
    <subcellularLocation>
        <location evidence="2 20">Cell membrane</location>
        <topology evidence="2 20">Multi-pass membrane protein</topology>
    </subcellularLocation>
    <subcellularLocation>
        <location evidence="1">Nucleus</location>
    </subcellularLocation>
</comment>
<feature type="compositionally biased region" description="Gly residues" evidence="21">
    <location>
        <begin position="351"/>
        <end position="366"/>
    </location>
</feature>
<evidence type="ECO:0000256" key="2">
    <source>
        <dbReference type="ARBA" id="ARBA00004651"/>
    </source>
</evidence>
<feature type="compositionally biased region" description="Pro residues" evidence="21">
    <location>
        <begin position="370"/>
        <end position="379"/>
    </location>
</feature>
<dbReference type="PROSITE" id="PS50023">
    <property type="entry name" value="LIM_DOMAIN_2"/>
    <property type="match status" value="3"/>
</dbReference>
<keyword evidence="9 19" id="KW-0862">Zinc</keyword>
<comment type="function">
    <text evidence="20">Structural component of the gap junctions.</text>
</comment>
<dbReference type="FunFam" id="2.10.110.10:FF:000030">
    <property type="entry name" value="Four and a half LIM domains protein 2"/>
    <property type="match status" value="1"/>
</dbReference>
<dbReference type="CDD" id="cd09343">
    <property type="entry name" value="LIM1_FHL"/>
    <property type="match status" value="1"/>
</dbReference>
<keyword evidence="5 20" id="KW-0812">Transmembrane</keyword>
<dbReference type="CDD" id="cd00130">
    <property type="entry name" value="PAS"/>
    <property type="match status" value="2"/>
</dbReference>
<dbReference type="InterPro" id="IPR001610">
    <property type="entry name" value="PAC"/>
</dbReference>
<dbReference type="SMART" id="SM00132">
    <property type="entry name" value="LIM"/>
    <property type="match status" value="4"/>
</dbReference>
<dbReference type="GO" id="GO:0008270">
    <property type="term" value="F:zinc ion binding"/>
    <property type="evidence" value="ECO:0007669"/>
    <property type="project" value="UniProtKB-KW"/>
</dbReference>
<protein>
    <recommendedName>
        <fullName evidence="20">Innexin</fullName>
    </recommendedName>
</protein>
<evidence type="ECO:0000259" key="23">
    <source>
        <dbReference type="PROSITE" id="PS50112"/>
    </source>
</evidence>
<dbReference type="Gene3D" id="3.30.450.20">
    <property type="entry name" value="PAS domain"/>
    <property type="match status" value="2"/>
</dbReference>
<feature type="transmembrane region" description="Helical" evidence="20">
    <location>
        <begin position="1274"/>
        <end position="1298"/>
    </location>
</feature>
<dbReference type="GO" id="GO:0005886">
    <property type="term" value="C:plasma membrane"/>
    <property type="evidence" value="ECO:0007669"/>
    <property type="project" value="UniProtKB-SubCell"/>
</dbReference>
<comment type="caution">
    <text evidence="20">Lacks conserved residue(s) required for the propagation of feature annotation.</text>
</comment>
<dbReference type="SUPFAM" id="SSF55785">
    <property type="entry name" value="PYP-like sensor domain (PAS domain)"/>
    <property type="match status" value="2"/>
</dbReference>
<dbReference type="CDD" id="cd09347">
    <property type="entry name" value="LIM4_FHL"/>
    <property type="match status" value="1"/>
</dbReference>
<feature type="domain" description="PAS" evidence="23">
    <location>
        <begin position="19"/>
        <end position="82"/>
    </location>
</feature>
<keyword evidence="6 19" id="KW-0479">Metal-binding</keyword>
<dbReference type="GO" id="GO:0005921">
    <property type="term" value="C:gap junction"/>
    <property type="evidence" value="ECO:0007669"/>
    <property type="project" value="UniProtKB-UniRule"/>
</dbReference>
<evidence type="ECO:0000256" key="11">
    <source>
        <dbReference type="ARBA" id="ARBA00023015"/>
    </source>
</evidence>
<dbReference type="CDD" id="cd09425">
    <property type="entry name" value="LIM4_LIMPETin"/>
    <property type="match status" value="1"/>
</dbReference>
<keyword evidence="4" id="KW-1003">Cell membrane</keyword>
<feature type="region of interest" description="Disordered" evidence="21">
    <location>
        <begin position="293"/>
        <end position="395"/>
    </location>
</feature>
<keyword evidence="7" id="KW-0677">Repeat</keyword>
<keyword evidence="16" id="KW-0804">Transcription</keyword>
<dbReference type="Pfam" id="PF25076">
    <property type="entry name" value="LIM_FHL2-3_N"/>
    <property type="match status" value="1"/>
</dbReference>
<dbReference type="SMART" id="SM00086">
    <property type="entry name" value="PAC"/>
    <property type="match status" value="1"/>
</dbReference>
<dbReference type="InterPro" id="IPR035965">
    <property type="entry name" value="PAS-like_dom_sf"/>
</dbReference>
<keyword evidence="24" id="KW-1185">Reference proteome</keyword>
<keyword evidence="14" id="KW-0238">DNA-binding</keyword>
<dbReference type="PROSITE" id="PS51013">
    <property type="entry name" value="PANNEXIN"/>
    <property type="match status" value="1"/>
</dbReference>
<dbReference type="CDD" id="cd09430">
    <property type="entry name" value="LIM5_LIMPETin"/>
    <property type="match status" value="1"/>
</dbReference>
<feature type="region of interest" description="Disordered" evidence="21">
    <location>
        <begin position="725"/>
        <end position="801"/>
    </location>
</feature>
<organism evidence="24 25">
    <name type="scientific">Macrostomum lignano</name>
    <dbReference type="NCBI Taxonomy" id="282301"/>
    <lineage>
        <taxon>Eukaryota</taxon>
        <taxon>Metazoa</taxon>
        <taxon>Spiralia</taxon>
        <taxon>Lophotrochozoa</taxon>
        <taxon>Platyhelminthes</taxon>
        <taxon>Rhabditophora</taxon>
        <taxon>Macrostomorpha</taxon>
        <taxon>Macrostomida</taxon>
        <taxon>Macrostomidae</taxon>
        <taxon>Macrostomum</taxon>
    </lineage>
</organism>
<dbReference type="PRINTS" id="PR01262">
    <property type="entry name" value="INNEXIN"/>
</dbReference>
<dbReference type="InterPro" id="IPR013767">
    <property type="entry name" value="PAS_fold"/>
</dbReference>
<dbReference type="FunFam" id="2.10.110.10:FF:000081">
    <property type="entry name" value="Uncharacterized protein, isoform A"/>
    <property type="match status" value="1"/>
</dbReference>
<feature type="compositionally biased region" description="Pro residues" evidence="21">
    <location>
        <begin position="755"/>
        <end position="768"/>
    </location>
</feature>
<dbReference type="Pfam" id="PF08447">
    <property type="entry name" value="PAS_3"/>
    <property type="match status" value="1"/>
</dbReference>
<feature type="domain" description="LIM zinc-binding" evidence="22">
    <location>
        <begin position="1544"/>
        <end position="1605"/>
    </location>
</feature>
<dbReference type="GO" id="GO:0000977">
    <property type="term" value="F:RNA polymerase II transcription regulatory region sequence-specific DNA binding"/>
    <property type="evidence" value="ECO:0007669"/>
    <property type="project" value="TreeGrafter"/>
</dbReference>
<evidence type="ECO:0000259" key="22">
    <source>
        <dbReference type="PROSITE" id="PS50023"/>
    </source>
</evidence>
<keyword evidence="8" id="KW-0863">Zinc-finger</keyword>
<evidence type="ECO:0000313" key="25">
    <source>
        <dbReference type="WBParaSite" id="maker-uti_cns_0007695-snap-gene-0.2-mRNA-1"/>
    </source>
</evidence>
<keyword evidence="3 20" id="KW-0813">Transport</keyword>
<dbReference type="FunFam" id="2.10.110.10:FF:000013">
    <property type="entry name" value="Four and a half LIM domains 1"/>
    <property type="match status" value="1"/>
</dbReference>
<dbReference type="PANTHER" id="PTHR23043">
    <property type="entry name" value="HYPOXIA-INDUCIBLE FACTOR 1 ALPHA"/>
    <property type="match status" value="1"/>
</dbReference>
<keyword evidence="15 20" id="KW-0472">Membrane</keyword>
<gene>
    <name evidence="20" type="primary">inx</name>
</gene>
<evidence type="ECO:0000313" key="24">
    <source>
        <dbReference type="Proteomes" id="UP000095280"/>
    </source>
</evidence>
<evidence type="ECO:0000256" key="6">
    <source>
        <dbReference type="ARBA" id="ARBA00022723"/>
    </source>
</evidence>
<sequence length="1892" mass="208641">MGDVWCHHHRLLTATSSLEKDLGSYLLQTLDGFVFVADQNGKIMYISETASVHLGLSQVELTGNCIYEYIHPMDHDEMAALLSPPAVVHPAQMMQEYELERQFFVRMKCVLAKRNAGLTNGGYKVIHCSGYLKVKPMPAESPYEAPAQHVSLVAVGHSLPPSAATEIKMFSNVFMFRASLDLKLMFLDAKVKELTNYEPQDLIEKTLYHYVHATDLLHMRYSHYVLLSKGQVTTKYYRLLTKNGGWVWLQSYMTIVHNTRSSRPHCIVSVNYVLSELEHQNLQLQADLPQSQQLHLQSTPSSCSQSSTVVGGKEPAAEPSLAGTPLSAVFGAGDSSDAPVTPAKAAPTAAGAGGRSGGGGGGGGTKARGAPPPQQPPQPVIGCAPPAIDAADPANSPIAGYHGYGSIGPSTMARTRNRAGGTSGPLAVATAVEPDADETLAGPDGELGGDGRMASLRRRRSCKKDVFIAQSLQLLLHFVRVFRQIRRRRIGRRCPRLIGRRRRSVGDSVGFNLYNAQLGVHQLVGRSRTPGLALHHEFVPGALLGCVGLIASAWLQHDGDFDLAAGLNQAAIWPDAVPFRSGCLHFKGHGLVGNGIAKPQSGGDHPSAHFNARKLTLFKSKYSPSANNLLWIRALIRLATVTEADWLAISSASLTIRDKAARFDSLETPPPSRLSVSGSWRSAGVTFCDRRIFFLPCGPSITSAVPALPSTGRYQLIDSTAVSGSVEPRRRGSLVRPSQGSATSCSSSCECRPSGSPPIAPAESPPLSPAEQSPSGGELSSRCKARPGFKRSRSSRLFGSNQRPWPEKLRLWQSRIGQEYRGHFVDAANFDITKQSVQLLLALIGVAIARESARGGLRESDLATLAYRGMPWARSVASRLGIRRTFPDRSDWVRRSIRARSSGKPRWSRRDLTILHRLRLPLLASQSVSSLAAKRRKIGHRQLETLEPVGSAPISRGSASDCSASPAMEFVTNFRTLSYVNYIGVDDFSDRLSYQISSSILTVLGILVTARTYAMMPIACYIPQGFGFEKGGQLDFVDQYCLTEGTYAVDVRHFHLHSERNDGGLSAYAEHKIYYYQWVPLVLGFQAVLCCLPRLVWRMVSFDRAGTDVGRIVKLAKDASEDSSGGLTRRRMVTHIARLIERMIKRRLPPKKEESGQLDARARLIVAWRTFSRMKPSQLSGNYLIITYLLIKFAYLLNAVGQLLTMKEFLQLNSTRYTMPGIDLLREVLADIDWQNTMVFPRVGACAVKMRSAVGVNWLYAQCALPVNMINEKIYVFLWFWFFVVAVVTIVSAFGWLYRLAWRFSLINFVKDYLRLADNYSELKSKKHLMHKFVKRYLSRDGAFLMKMIALNCGDMVCADVVNAMWESFLLREKLGDASNSPELPGLLALNCHGLPASNCVNRRRKMLRWQKSAPESNQPPVDLDELTEHAAELEQEQMEDVRNDQGGNFSCTSCSKALTGQRYILREEKPHCIQCYEQVFANSCEQCKEKIGCDSKDLSYKDRHWHERCFKCSSCQGSLVDKPFATKDDALFCSNCHDEKYAARCDGCGKPFNAGIRKYEYHGKQWHEDCFLCKECREPIGSRSFIPRDQEVCCVPCYEQKYAQKCRKCEQAIKRGGVTYKGEPYHKECLVCGNCNGQLAGVKFTSKENKPYCAECYGQLFAKKCCRCTQPITGFGGCKFISFEDRHWHSDCFVCYKCSVNLVGRGFLTDGDEILCPEALFSHDGVKIPVQPGLLLRRLLLDDVIGHCAGGSRCTGRPVEASSAAASARWAALPNAAADAVTALGRSPANSECMASPVRASPANSAGRAASGKLCCPRRRHDHYLSLSKRPFNSTLKDPPQSVIHRTFVPIATATSITAGWSASAHVVRPTSGQMTATSLVLQACESGQTA</sequence>
<dbReference type="InterPro" id="IPR000014">
    <property type="entry name" value="PAS"/>
</dbReference>
<feature type="domain" description="PAS" evidence="23">
    <location>
        <begin position="175"/>
        <end position="230"/>
    </location>
</feature>
<dbReference type="PROSITE" id="PS00478">
    <property type="entry name" value="LIM_DOMAIN_1"/>
    <property type="match status" value="3"/>
</dbReference>
<dbReference type="InterPro" id="IPR056807">
    <property type="entry name" value="LIM_FHL1/2/3/5_N"/>
</dbReference>
<name>A0A1I8HS88_9PLAT</name>
<feature type="transmembrane region" description="Helical" evidence="20">
    <location>
        <begin position="1075"/>
        <end position="1097"/>
    </location>
</feature>
<dbReference type="PANTHER" id="PTHR23043:SF36">
    <property type="entry name" value="PROTEIN SINGLE-MINDED"/>
    <property type="match status" value="1"/>
</dbReference>
<evidence type="ECO:0000256" key="3">
    <source>
        <dbReference type="ARBA" id="ARBA00022448"/>
    </source>
</evidence>
<feature type="domain" description="LIM zinc-binding" evidence="22">
    <location>
        <begin position="1483"/>
        <end position="1543"/>
    </location>
</feature>
<feature type="domain" description="LIM zinc-binding" evidence="22">
    <location>
        <begin position="1664"/>
        <end position="1727"/>
    </location>
</feature>
<dbReference type="InterPro" id="IPR001781">
    <property type="entry name" value="Znf_LIM"/>
</dbReference>
<feature type="compositionally biased region" description="Low complexity" evidence="21">
    <location>
        <begin position="738"/>
        <end position="754"/>
    </location>
</feature>
<dbReference type="FunFam" id="2.10.110.10:FF:000070">
    <property type="entry name" value="Four and a half LIM domains 3"/>
    <property type="match status" value="1"/>
</dbReference>
<evidence type="ECO:0000256" key="18">
    <source>
        <dbReference type="ARBA" id="ARBA00023303"/>
    </source>
</evidence>
<evidence type="ECO:0000256" key="13">
    <source>
        <dbReference type="ARBA" id="ARBA00023065"/>
    </source>
</evidence>
<evidence type="ECO:0000256" key="10">
    <source>
        <dbReference type="ARBA" id="ARBA00022989"/>
    </source>
</evidence>
<evidence type="ECO:0000256" key="7">
    <source>
        <dbReference type="ARBA" id="ARBA00022737"/>
    </source>
</evidence>
<dbReference type="SMART" id="SM00091">
    <property type="entry name" value="PAS"/>
    <property type="match status" value="2"/>
</dbReference>
<dbReference type="SUPFAM" id="SSF57716">
    <property type="entry name" value="Glucocorticoid receptor-like (DNA-binding domain)"/>
    <property type="match status" value="5"/>
</dbReference>
<feature type="compositionally biased region" description="Basic residues" evidence="21">
    <location>
        <begin position="783"/>
        <end position="794"/>
    </location>
</feature>
<evidence type="ECO:0000256" key="12">
    <source>
        <dbReference type="ARBA" id="ARBA00023038"/>
    </source>
</evidence>